<dbReference type="EMBL" id="SLUB01000049">
    <property type="protein sequence ID" value="THE10360.1"/>
    <property type="molecule type" value="Genomic_DNA"/>
</dbReference>
<keyword evidence="6" id="KW-1185">Reference proteome</keyword>
<dbReference type="InterPro" id="IPR009057">
    <property type="entry name" value="Homeodomain-like_sf"/>
</dbReference>
<dbReference type="Gene3D" id="1.10.10.60">
    <property type="entry name" value="Homeodomain-like"/>
    <property type="match status" value="2"/>
</dbReference>
<dbReference type="SMART" id="SM00342">
    <property type="entry name" value="HTH_ARAC"/>
    <property type="match status" value="1"/>
</dbReference>
<dbReference type="InterPro" id="IPR018062">
    <property type="entry name" value="HTH_AraC-typ_CS"/>
</dbReference>
<organism evidence="5 6">
    <name type="scientific">Bacillus timonensis</name>
    <dbReference type="NCBI Taxonomy" id="1033734"/>
    <lineage>
        <taxon>Bacteria</taxon>
        <taxon>Bacillati</taxon>
        <taxon>Bacillota</taxon>
        <taxon>Bacilli</taxon>
        <taxon>Bacillales</taxon>
        <taxon>Bacillaceae</taxon>
        <taxon>Bacillus</taxon>
    </lineage>
</organism>
<proteinExistence type="predicted"/>
<dbReference type="InterPro" id="IPR003313">
    <property type="entry name" value="AraC-bd"/>
</dbReference>
<comment type="caution">
    <text evidence="5">The sequence shown here is derived from an EMBL/GenBank/DDBJ whole genome shotgun (WGS) entry which is preliminary data.</text>
</comment>
<feature type="domain" description="HTH araC/xylS-type" evidence="4">
    <location>
        <begin position="203"/>
        <end position="302"/>
    </location>
</feature>
<dbReference type="InterPro" id="IPR037923">
    <property type="entry name" value="HTH-like"/>
</dbReference>
<dbReference type="PROSITE" id="PS00041">
    <property type="entry name" value="HTH_ARAC_FAMILY_1"/>
    <property type="match status" value="1"/>
</dbReference>
<keyword evidence="3" id="KW-0804">Transcription</keyword>
<evidence type="ECO:0000259" key="4">
    <source>
        <dbReference type="PROSITE" id="PS01124"/>
    </source>
</evidence>
<gene>
    <name evidence="5" type="ORF">E1I69_19200</name>
</gene>
<dbReference type="AlphaFoldDB" id="A0A4S3PLJ8"/>
<dbReference type="PRINTS" id="PR00032">
    <property type="entry name" value="HTHARAC"/>
</dbReference>
<protein>
    <submittedName>
        <fullName evidence="5">AraC family transcriptional regulator</fullName>
    </submittedName>
</protein>
<sequence>MKESTFMPILDENFEVFYWSKQYQSHDWGRKPDKTSENYSEIEPLFRLHSHDSMEVLVFLGGKCEFYCEGQMYSLTKGDVVIIPPYAVHKAEVSDFDNYERIVTTISESLLAEFLSISPSMSDSIIYHKTLGSYVVHPHSEHLKEILSLFQEISNRIKGNRDPYSFALHYLLFRAFEIILNPASSKPTSSLSSLSSDADQRLHSIIEYIEKHLTDSQLNLDNISSHFHLNKYYFSHYFKNHMKVPFYRYVLLKRLATAVALIKQNEFSIEEIATKCGFQDYSSFYRLFKKEYNLSPKNLQKELRV</sequence>
<name>A0A4S3PLJ8_9BACI</name>
<dbReference type="PANTHER" id="PTHR43280:SF34">
    <property type="entry name" value="ARAC-FAMILY TRANSCRIPTIONAL REGULATOR"/>
    <property type="match status" value="1"/>
</dbReference>
<evidence type="ECO:0000256" key="1">
    <source>
        <dbReference type="ARBA" id="ARBA00023015"/>
    </source>
</evidence>
<dbReference type="PROSITE" id="PS01124">
    <property type="entry name" value="HTH_ARAC_FAMILY_2"/>
    <property type="match status" value="1"/>
</dbReference>
<dbReference type="Pfam" id="PF02311">
    <property type="entry name" value="AraC_binding"/>
    <property type="match status" value="1"/>
</dbReference>
<dbReference type="GO" id="GO:0003700">
    <property type="term" value="F:DNA-binding transcription factor activity"/>
    <property type="evidence" value="ECO:0007669"/>
    <property type="project" value="InterPro"/>
</dbReference>
<dbReference type="Gene3D" id="2.60.120.10">
    <property type="entry name" value="Jelly Rolls"/>
    <property type="match status" value="1"/>
</dbReference>
<evidence type="ECO:0000313" key="5">
    <source>
        <dbReference type="EMBL" id="THE10360.1"/>
    </source>
</evidence>
<dbReference type="GO" id="GO:0043565">
    <property type="term" value="F:sequence-specific DNA binding"/>
    <property type="evidence" value="ECO:0007669"/>
    <property type="project" value="InterPro"/>
</dbReference>
<evidence type="ECO:0000256" key="3">
    <source>
        <dbReference type="ARBA" id="ARBA00023163"/>
    </source>
</evidence>
<dbReference type="InterPro" id="IPR014710">
    <property type="entry name" value="RmlC-like_jellyroll"/>
</dbReference>
<accession>A0A4S3PLJ8</accession>
<evidence type="ECO:0000313" key="6">
    <source>
        <dbReference type="Proteomes" id="UP000306477"/>
    </source>
</evidence>
<keyword evidence="2" id="KW-0238">DNA-binding</keyword>
<dbReference type="Pfam" id="PF12833">
    <property type="entry name" value="HTH_18"/>
    <property type="match status" value="1"/>
</dbReference>
<dbReference type="PANTHER" id="PTHR43280">
    <property type="entry name" value="ARAC-FAMILY TRANSCRIPTIONAL REGULATOR"/>
    <property type="match status" value="1"/>
</dbReference>
<dbReference type="SUPFAM" id="SSF51215">
    <property type="entry name" value="Regulatory protein AraC"/>
    <property type="match status" value="1"/>
</dbReference>
<evidence type="ECO:0000256" key="2">
    <source>
        <dbReference type="ARBA" id="ARBA00023125"/>
    </source>
</evidence>
<dbReference type="Proteomes" id="UP000306477">
    <property type="component" value="Unassembled WGS sequence"/>
</dbReference>
<dbReference type="InterPro" id="IPR020449">
    <property type="entry name" value="Tscrpt_reg_AraC-type_HTH"/>
</dbReference>
<dbReference type="SUPFAM" id="SSF46689">
    <property type="entry name" value="Homeodomain-like"/>
    <property type="match status" value="2"/>
</dbReference>
<dbReference type="InterPro" id="IPR018060">
    <property type="entry name" value="HTH_AraC"/>
</dbReference>
<keyword evidence="1" id="KW-0805">Transcription regulation</keyword>
<dbReference type="OrthoDB" id="182534at2"/>
<reference evidence="5 6" key="1">
    <citation type="journal article" date="2019" name="Indoor Air">
        <title>Impacts of indoor surface finishes on bacterial viability.</title>
        <authorList>
            <person name="Hu J."/>
            <person name="Maamar S.B."/>
            <person name="Glawe A.J."/>
            <person name="Gottel N."/>
            <person name="Gilbert J.A."/>
            <person name="Hartmann E.M."/>
        </authorList>
    </citation>
    <scope>NUCLEOTIDE SEQUENCE [LARGE SCALE GENOMIC DNA]</scope>
    <source>
        <strain evidence="5 6">AF060A6</strain>
    </source>
</reference>